<accession>A0A2H0KDI0</accession>
<organism evidence="4 5">
    <name type="scientific">Candidatus Taylorbacteria bacterium CG11_big_fil_rev_8_21_14_0_20_46_11</name>
    <dbReference type="NCBI Taxonomy" id="1975025"/>
    <lineage>
        <taxon>Bacteria</taxon>
        <taxon>Candidatus Tayloriibacteriota</taxon>
    </lineage>
</organism>
<dbReference type="InterPro" id="IPR001347">
    <property type="entry name" value="SIS_dom"/>
</dbReference>
<evidence type="ECO:0000259" key="3">
    <source>
        <dbReference type="PROSITE" id="PS51464"/>
    </source>
</evidence>
<evidence type="ECO:0000256" key="2">
    <source>
        <dbReference type="ARBA" id="ARBA00023235"/>
    </source>
</evidence>
<evidence type="ECO:0000313" key="4">
    <source>
        <dbReference type="EMBL" id="PIQ68643.1"/>
    </source>
</evidence>
<feature type="domain" description="SIS" evidence="3">
    <location>
        <begin position="20"/>
        <end position="161"/>
    </location>
</feature>
<comment type="similarity">
    <text evidence="1">Belongs to the PGI/PMI family.</text>
</comment>
<dbReference type="Gene3D" id="3.40.50.10490">
    <property type="entry name" value="Glucose-6-phosphate isomerase like protein, domain 1"/>
    <property type="match status" value="2"/>
</dbReference>
<dbReference type="GO" id="GO:0097367">
    <property type="term" value="F:carbohydrate derivative binding"/>
    <property type="evidence" value="ECO:0007669"/>
    <property type="project" value="InterPro"/>
</dbReference>
<comment type="caution">
    <text evidence="4">The sequence shown here is derived from an EMBL/GenBank/DDBJ whole genome shotgun (WGS) entry which is preliminary data.</text>
</comment>
<dbReference type="GO" id="GO:1901135">
    <property type="term" value="P:carbohydrate derivative metabolic process"/>
    <property type="evidence" value="ECO:0007669"/>
    <property type="project" value="InterPro"/>
</dbReference>
<dbReference type="SUPFAM" id="SSF53697">
    <property type="entry name" value="SIS domain"/>
    <property type="match status" value="1"/>
</dbReference>
<keyword evidence="2" id="KW-0413">Isomerase</keyword>
<dbReference type="EMBL" id="PCVG01000037">
    <property type="protein sequence ID" value="PIQ68643.1"/>
    <property type="molecule type" value="Genomic_DNA"/>
</dbReference>
<dbReference type="AlphaFoldDB" id="A0A2H0KDI0"/>
<dbReference type="GO" id="GO:0005975">
    <property type="term" value="P:carbohydrate metabolic process"/>
    <property type="evidence" value="ECO:0007669"/>
    <property type="project" value="InterPro"/>
</dbReference>
<sequence>MEEAIKQFHTQFEWKPVVTNAEKLRPVKKYIVGGMGGSHLAADLLRAYKPQIDVSVFSDYGIPELSSARLKDSLLIASSFSGNTEEAVDFAEQALAKGLPLAVIAKGGKLLEFAQKNMLPYVELPPTKVQPRSGLGFQMLALVAILRDETLLSELAELASVLQPSELEGRGEELAVSLRGEIPVLYSSTRNQAIAYNWKIKFNETGKIPAFYNVFPELNHNEMTGFDVIETTEGLSRKLHFIFLTDSADHPQNQKRMQVTKKLYEARGLSVTEVPFEGGSALQKMFNSLLVADWTAVHLSKIYGTEADQVPMVEEFKKLIV</sequence>
<dbReference type="InterPro" id="IPR019490">
    <property type="entry name" value="Glu6P/Mann6P_isomerase_C"/>
</dbReference>
<evidence type="ECO:0000256" key="1">
    <source>
        <dbReference type="ARBA" id="ARBA00010523"/>
    </source>
</evidence>
<dbReference type="Pfam" id="PF10432">
    <property type="entry name" value="bact-PGI_C"/>
    <property type="match status" value="1"/>
</dbReference>
<protein>
    <recommendedName>
        <fullName evidence="3">SIS domain-containing protein</fullName>
    </recommendedName>
</protein>
<dbReference type="GO" id="GO:0004476">
    <property type="term" value="F:mannose-6-phosphate isomerase activity"/>
    <property type="evidence" value="ECO:0007669"/>
    <property type="project" value="InterPro"/>
</dbReference>
<dbReference type="Proteomes" id="UP000229342">
    <property type="component" value="Unassembled WGS sequence"/>
</dbReference>
<dbReference type="CDD" id="cd05637">
    <property type="entry name" value="SIS_PGI_PMI_2"/>
    <property type="match status" value="1"/>
</dbReference>
<proteinExistence type="inferred from homology"/>
<reference evidence="4 5" key="1">
    <citation type="submission" date="2017-09" db="EMBL/GenBank/DDBJ databases">
        <title>Depth-based differentiation of microbial function through sediment-hosted aquifers and enrichment of novel symbionts in the deep terrestrial subsurface.</title>
        <authorList>
            <person name="Probst A.J."/>
            <person name="Ladd B."/>
            <person name="Jarett J.K."/>
            <person name="Geller-Mcgrath D.E."/>
            <person name="Sieber C.M."/>
            <person name="Emerson J.B."/>
            <person name="Anantharaman K."/>
            <person name="Thomas B.C."/>
            <person name="Malmstrom R."/>
            <person name="Stieglmeier M."/>
            <person name="Klingl A."/>
            <person name="Woyke T."/>
            <person name="Ryan C.M."/>
            <person name="Banfield J.F."/>
        </authorList>
    </citation>
    <scope>NUCLEOTIDE SEQUENCE [LARGE SCALE GENOMIC DNA]</scope>
    <source>
        <strain evidence="4">CG11_big_fil_rev_8_21_14_0_20_46_11</strain>
    </source>
</reference>
<dbReference type="PROSITE" id="PS51464">
    <property type="entry name" value="SIS"/>
    <property type="match status" value="1"/>
</dbReference>
<evidence type="ECO:0000313" key="5">
    <source>
        <dbReference type="Proteomes" id="UP000229342"/>
    </source>
</evidence>
<dbReference type="GO" id="GO:0004347">
    <property type="term" value="F:glucose-6-phosphate isomerase activity"/>
    <property type="evidence" value="ECO:0007669"/>
    <property type="project" value="InterPro"/>
</dbReference>
<dbReference type="InterPro" id="IPR046348">
    <property type="entry name" value="SIS_dom_sf"/>
</dbReference>
<gene>
    <name evidence="4" type="ORF">COV91_03055</name>
</gene>
<name>A0A2H0KDI0_9BACT</name>